<dbReference type="InterPro" id="IPR001245">
    <property type="entry name" value="Ser-Thr/Tyr_kinase_cat_dom"/>
</dbReference>
<dbReference type="OrthoDB" id="6718656at2759"/>
<dbReference type="Pfam" id="PF07714">
    <property type="entry name" value="PK_Tyr_Ser-Thr"/>
    <property type="match status" value="1"/>
</dbReference>
<dbReference type="PANTHER" id="PTHR44329:SF291">
    <property type="entry name" value="PROTEIN KINASE DOMAIN-CONTAINING PROTEIN"/>
    <property type="match status" value="1"/>
</dbReference>
<evidence type="ECO:0000313" key="3">
    <source>
        <dbReference type="Proteomes" id="UP000266861"/>
    </source>
</evidence>
<dbReference type="InterPro" id="IPR011009">
    <property type="entry name" value="Kinase-like_dom_sf"/>
</dbReference>
<name>A0A397JD18_9GLOM</name>
<dbReference type="Proteomes" id="UP000266861">
    <property type="component" value="Unassembled WGS sequence"/>
</dbReference>
<sequence length="406" mass="47654">MLHYYRKCSKCHQNNTGRNWYHSCNTKQFQNEFDKWTSGDREIDKFIQQIQLSANNYQEIIEWIPFDRLENVTYLAKGGFGTVYKADWLDGFIDLSDGVDWYRNGKQDVCLKSLDNLTIKNDFLQEIKNQLKFRGKKSIAIYGITKNSTEYMMVMNYAKYGSLRKVLNNKFEKLSWRSKSYILSDVAMRLKNIHEMGLLHKDFHPGNIVNTALAVSFITDFGLCKPVTKNDTEKIYGVIPYMAPETLSRGEYTQASDIYSFGMIMLEVLTSYPPYYNVPHNTNLVIDICKGRKPEIKYEIPRFFKEIMEKCWNFELPNRPTAKDLKSQLDSYSYEGEIRRQVKAANKSNKSFIQYDPNEIHPEAIYTSRLIPKTAIPEYDTFNSRQYFFSIPDNTIVEDDETQEME</sequence>
<dbReference type="PROSITE" id="PS50011">
    <property type="entry name" value="PROTEIN_KINASE_DOM"/>
    <property type="match status" value="1"/>
</dbReference>
<dbReference type="AlphaFoldDB" id="A0A397JD18"/>
<dbReference type="PANTHER" id="PTHR44329">
    <property type="entry name" value="SERINE/THREONINE-PROTEIN KINASE TNNI3K-RELATED"/>
    <property type="match status" value="1"/>
</dbReference>
<dbReference type="SUPFAM" id="SSF56112">
    <property type="entry name" value="Protein kinase-like (PK-like)"/>
    <property type="match status" value="1"/>
</dbReference>
<accession>A0A397JD18</accession>
<feature type="domain" description="Protein kinase" evidence="1">
    <location>
        <begin position="69"/>
        <end position="333"/>
    </location>
</feature>
<dbReference type="EMBL" id="PQFF01000055">
    <property type="protein sequence ID" value="RHZ85951.1"/>
    <property type="molecule type" value="Genomic_DNA"/>
</dbReference>
<proteinExistence type="predicted"/>
<keyword evidence="3" id="KW-1185">Reference proteome</keyword>
<dbReference type="GO" id="GO:0005524">
    <property type="term" value="F:ATP binding"/>
    <property type="evidence" value="ECO:0007669"/>
    <property type="project" value="InterPro"/>
</dbReference>
<comment type="caution">
    <text evidence="2">The sequence shown here is derived from an EMBL/GenBank/DDBJ whole genome shotgun (WGS) entry which is preliminary data.</text>
</comment>
<organism evidence="2 3">
    <name type="scientific">Diversispora epigaea</name>
    <dbReference type="NCBI Taxonomy" id="1348612"/>
    <lineage>
        <taxon>Eukaryota</taxon>
        <taxon>Fungi</taxon>
        <taxon>Fungi incertae sedis</taxon>
        <taxon>Mucoromycota</taxon>
        <taxon>Glomeromycotina</taxon>
        <taxon>Glomeromycetes</taxon>
        <taxon>Diversisporales</taxon>
        <taxon>Diversisporaceae</taxon>
        <taxon>Diversispora</taxon>
    </lineage>
</organism>
<dbReference type="Gene3D" id="1.10.510.10">
    <property type="entry name" value="Transferase(Phosphotransferase) domain 1"/>
    <property type="match status" value="1"/>
</dbReference>
<reference evidence="2 3" key="1">
    <citation type="submission" date="2018-08" db="EMBL/GenBank/DDBJ databases">
        <title>Genome and evolution of the arbuscular mycorrhizal fungus Diversispora epigaea (formerly Glomus versiforme) and its bacterial endosymbionts.</title>
        <authorList>
            <person name="Sun X."/>
            <person name="Fei Z."/>
            <person name="Harrison M."/>
        </authorList>
    </citation>
    <scope>NUCLEOTIDE SEQUENCE [LARGE SCALE GENOMIC DNA]</scope>
    <source>
        <strain evidence="2 3">IT104</strain>
    </source>
</reference>
<evidence type="ECO:0000313" key="2">
    <source>
        <dbReference type="EMBL" id="RHZ85951.1"/>
    </source>
</evidence>
<dbReference type="STRING" id="1348612.A0A397JD18"/>
<dbReference type="GO" id="GO:0004674">
    <property type="term" value="F:protein serine/threonine kinase activity"/>
    <property type="evidence" value="ECO:0007669"/>
    <property type="project" value="TreeGrafter"/>
</dbReference>
<gene>
    <name evidence="2" type="ORF">Glove_58g67</name>
</gene>
<dbReference type="InterPro" id="IPR000719">
    <property type="entry name" value="Prot_kinase_dom"/>
</dbReference>
<evidence type="ECO:0000259" key="1">
    <source>
        <dbReference type="PROSITE" id="PS50011"/>
    </source>
</evidence>
<protein>
    <recommendedName>
        <fullName evidence="1">Protein kinase domain-containing protein</fullName>
    </recommendedName>
</protein>
<dbReference type="InterPro" id="IPR051681">
    <property type="entry name" value="Ser/Thr_Kinases-Pseudokinases"/>
</dbReference>